<dbReference type="InterPro" id="IPR036770">
    <property type="entry name" value="Ankyrin_rpt-contain_sf"/>
</dbReference>
<keyword evidence="5" id="KW-0442">Lipid degradation</keyword>
<keyword evidence="9" id="KW-1185">Reference proteome</keyword>
<feature type="active site" description="Proton acceptor" evidence="5">
    <location>
        <position position="697"/>
    </location>
</feature>
<feature type="repeat" description="ANK" evidence="4">
    <location>
        <begin position="351"/>
        <end position="383"/>
    </location>
</feature>
<dbReference type="EC" id="3.1.1.4" evidence="1"/>
<dbReference type="SUPFAM" id="SSF48403">
    <property type="entry name" value="Ankyrin repeat"/>
    <property type="match status" value="1"/>
</dbReference>
<dbReference type="EMBL" id="JAAEJV010000001">
    <property type="protein sequence ID" value="MBF5058587.1"/>
    <property type="molecule type" value="Genomic_DNA"/>
</dbReference>
<keyword evidence="5" id="KW-0378">Hydrolase</keyword>
<feature type="compositionally biased region" description="Low complexity" evidence="6">
    <location>
        <begin position="820"/>
        <end position="842"/>
    </location>
</feature>
<keyword evidence="4" id="KW-0040">ANK repeat</keyword>
<evidence type="ECO:0000256" key="6">
    <source>
        <dbReference type="SAM" id="MobiDB-lite"/>
    </source>
</evidence>
<dbReference type="PANTHER" id="PTHR46394">
    <property type="entry name" value="ANNEXIN"/>
    <property type="match status" value="1"/>
</dbReference>
<dbReference type="InterPro" id="IPR016035">
    <property type="entry name" value="Acyl_Trfase/lysoPLipase"/>
</dbReference>
<dbReference type="CDD" id="cd07207">
    <property type="entry name" value="Pat_ExoU_VipD_like"/>
    <property type="match status" value="1"/>
</dbReference>
<feature type="repeat" description="ANK" evidence="4">
    <location>
        <begin position="384"/>
        <end position="416"/>
    </location>
</feature>
<dbReference type="PROSITE" id="PS51635">
    <property type="entry name" value="PNPLA"/>
    <property type="match status" value="1"/>
</dbReference>
<evidence type="ECO:0000313" key="8">
    <source>
        <dbReference type="EMBL" id="MBF5058587.1"/>
    </source>
</evidence>
<dbReference type="PANTHER" id="PTHR46394:SF1">
    <property type="entry name" value="PNPLA DOMAIN-CONTAINING PROTEIN"/>
    <property type="match status" value="1"/>
</dbReference>
<dbReference type="InterPro" id="IPR002641">
    <property type="entry name" value="PNPLA_dom"/>
</dbReference>
<feature type="short sequence motif" description="GXSXG" evidence="5">
    <location>
        <begin position="498"/>
        <end position="502"/>
    </location>
</feature>
<evidence type="ECO:0000256" key="3">
    <source>
        <dbReference type="ARBA" id="ARBA00023422"/>
    </source>
</evidence>
<feature type="repeat" description="ANK" evidence="4">
    <location>
        <begin position="237"/>
        <end position="269"/>
    </location>
</feature>
<reference evidence="8 9" key="1">
    <citation type="submission" date="2020-01" db="EMBL/GenBank/DDBJ databases">
        <title>Draft genome sequence of Cand. Neptunochlamydia vexilliferae K9.</title>
        <authorList>
            <person name="Schulz F."/>
            <person name="Koestlbacher S."/>
            <person name="Wascher F."/>
            <person name="Pizzetti I."/>
            <person name="Horn M."/>
        </authorList>
    </citation>
    <scope>NUCLEOTIDE SEQUENCE [LARGE SCALE GENOMIC DNA]</scope>
    <source>
        <strain evidence="8 9">K9</strain>
    </source>
</reference>
<dbReference type="Proteomes" id="UP001194714">
    <property type="component" value="Unassembled WGS sequence"/>
</dbReference>
<dbReference type="InterPro" id="IPR052580">
    <property type="entry name" value="Lipid_Hydrolase"/>
</dbReference>
<dbReference type="PROSITE" id="PS50297">
    <property type="entry name" value="ANK_REP_REGION"/>
    <property type="match status" value="2"/>
</dbReference>
<feature type="short sequence motif" description="DGA/G" evidence="5">
    <location>
        <begin position="697"/>
        <end position="699"/>
    </location>
</feature>
<feature type="region of interest" description="Disordered" evidence="6">
    <location>
        <begin position="819"/>
        <end position="852"/>
    </location>
</feature>
<dbReference type="Pfam" id="PF01734">
    <property type="entry name" value="Patatin"/>
    <property type="match status" value="1"/>
</dbReference>
<dbReference type="PROSITE" id="PS50088">
    <property type="entry name" value="ANK_REPEAT"/>
    <property type="match status" value="3"/>
</dbReference>
<evidence type="ECO:0000256" key="1">
    <source>
        <dbReference type="ARBA" id="ARBA00013278"/>
    </source>
</evidence>
<dbReference type="RefSeq" id="WP_194846857.1">
    <property type="nucleotide sequence ID" value="NZ_JAAEJV010000001.1"/>
</dbReference>
<dbReference type="SMART" id="SM00248">
    <property type="entry name" value="ANK"/>
    <property type="match status" value="7"/>
</dbReference>
<protein>
    <recommendedName>
        <fullName evidence="1">phospholipase A2</fullName>
        <ecNumber evidence="1">3.1.1.4</ecNumber>
    </recommendedName>
</protein>
<gene>
    <name evidence="8" type="ORF">NEPTK9_000084</name>
</gene>
<organism evidence="8 9">
    <name type="scientific">Candidatus Neptunichlamydia vexilliferae</name>
    <dbReference type="NCBI Taxonomy" id="1651774"/>
    <lineage>
        <taxon>Bacteria</taxon>
        <taxon>Pseudomonadati</taxon>
        <taxon>Chlamydiota</taxon>
        <taxon>Chlamydiia</taxon>
        <taxon>Parachlamydiales</taxon>
        <taxon>Simkaniaceae</taxon>
        <taxon>Candidatus Neptunichlamydia</taxon>
    </lineage>
</organism>
<feature type="domain" description="PNPLA" evidence="7">
    <location>
        <begin position="465"/>
        <end position="710"/>
    </location>
</feature>
<keyword evidence="2 5" id="KW-0443">Lipid metabolism</keyword>
<proteinExistence type="predicted"/>
<evidence type="ECO:0000259" key="7">
    <source>
        <dbReference type="PROSITE" id="PS51635"/>
    </source>
</evidence>
<dbReference type="InterPro" id="IPR002110">
    <property type="entry name" value="Ankyrin_rpt"/>
</dbReference>
<comment type="caution">
    <text evidence="8">The sequence shown here is derived from an EMBL/GenBank/DDBJ whole genome shotgun (WGS) entry which is preliminary data.</text>
</comment>
<sequence length="1094" mass="121732">MSIAPNFNQNSSLPLVASHLNTTLAGCSDQRLSQNIKGEIVVIPKPPAYVFGEKVVRPAIETIYNFGARCFQSINAVVSFPGKILSEVSDLATFPPMVGAYELEDADGDDFVYVNVDTNHFLEEIADVLNVKDRVDLAGSCFEAVLDSSRKKEWSRLEHILEEIEHLEKDLERSLLTELIDRGEFEVAKEMVDRLDLDFHARDIQGRTALHAAVEWKDWNLVEKLLNHIDIDARDSRRFTPLHAAAQFGHPRVVEALLKRGGNLNALGDWKLGRDTISITPLGAAIINGQTSVVDLFFSKKDITLGLETRFGKIGNILHLAIHFHQSEILEELITEHYDQTKRLIESKNPQGYTPFMLAASLGEEKSLKILNKKGVNLEAKDFKGWTAFHLAVDNRQREAVKILSYIGCNIHAVDSKNKRPLDLIFSAEDRAGRKLKPLINNLMRRQIIESELPPDFETHPPENIIFQGGGSKGIAYIGALETLAQEKKLKNLKRVAGTSDGAIISTLVALNYTPKEIKEILTKTDLTELLDHPLSKKKITEAISDAGFGKTVSFLQNAYSTLGDAIASPGQFVTNALKTLWHTPGLCEGEEIYQWLETLIAKKTGIENCTFKQLREQIRKGKPFKLLHVYATRLSKNGSPEIIRFSPENKKWDNIPIADAVRASLSIPGVFKPYVLQSVNEENVLIRRSDLGSFVDGGILSNFPLEAFDAMKYQTTRPLGQEKERHVLNKKTLGLRFASPKKERKVPLKPLETVGDLLKGLAQFYYEGESLIRQQITYNRFRVIDINSLGLGATDFYLDDKTKEKLIASGVQGTQKFFNASSSTDHNHAASSNSHSSSSDTLKPEEKESTEEGSSFMTYVYTVAGIAGSIFIAVKCRGCRKRSTNRGSTIIRKATWQKHFKHVQGTEAPLPFDIEAILNASSPFKVEGYSGKVRDTHILVWIPEVVGGVDVSLNGLEKIFGKYRYYNDVVKEEIGAKKLGKATWVLISKNVLEGSRDKTYDQQKKIISAYASQGYALPKALEVTAALLIHEKETKERLLNNNPYTYTRCQESVSKNQWPVAIGGCAAGGLSVSGSSWDGDQDDGVVGARKFGN</sequence>
<name>A0ABS0AWS4_9BACT</name>
<dbReference type="Gene3D" id="3.40.1090.10">
    <property type="entry name" value="Cytosolic phospholipase A2 catalytic domain"/>
    <property type="match status" value="1"/>
</dbReference>
<accession>A0ABS0AWS4</accession>
<evidence type="ECO:0000256" key="5">
    <source>
        <dbReference type="PROSITE-ProRule" id="PRU01161"/>
    </source>
</evidence>
<evidence type="ECO:0000256" key="4">
    <source>
        <dbReference type="PROSITE-ProRule" id="PRU00023"/>
    </source>
</evidence>
<comment type="catalytic activity">
    <reaction evidence="3">
        <text>a 1,2-diacyl-sn-glycero-3-phosphocholine + H2O = a 1-acyl-sn-glycero-3-phosphocholine + a fatty acid + H(+)</text>
        <dbReference type="Rhea" id="RHEA:15801"/>
        <dbReference type="ChEBI" id="CHEBI:15377"/>
        <dbReference type="ChEBI" id="CHEBI:15378"/>
        <dbReference type="ChEBI" id="CHEBI:28868"/>
        <dbReference type="ChEBI" id="CHEBI:57643"/>
        <dbReference type="ChEBI" id="CHEBI:58168"/>
        <dbReference type="EC" id="3.1.1.4"/>
    </reaction>
    <physiologicalReaction direction="left-to-right" evidence="3">
        <dbReference type="Rhea" id="RHEA:15802"/>
    </physiologicalReaction>
</comment>
<evidence type="ECO:0000313" key="9">
    <source>
        <dbReference type="Proteomes" id="UP001194714"/>
    </source>
</evidence>
<dbReference type="Pfam" id="PF12796">
    <property type="entry name" value="Ank_2"/>
    <property type="match status" value="2"/>
</dbReference>
<evidence type="ECO:0000256" key="2">
    <source>
        <dbReference type="ARBA" id="ARBA00023098"/>
    </source>
</evidence>
<feature type="active site" description="Nucleophile" evidence="5">
    <location>
        <position position="500"/>
    </location>
</feature>
<feature type="short sequence motif" description="GXGXXG" evidence="5">
    <location>
        <begin position="469"/>
        <end position="474"/>
    </location>
</feature>
<dbReference type="SUPFAM" id="SSF52151">
    <property type="entry name" value="FabD/lysophospholipase-like"/>
    <property type="match status" value="1"/>
</dbReference>
<dbReference type="Gene3D" id="1.25.40.20">
    <property type="entry name" value="Ankyrin repeat-containing domain"/>
    <property type="match status" value="2"/>
</dbReference>